<dbReference type="EMBL" id="GL890825">
    <property type="protein sequence ID" value="EGJ35015.1"/>
    <property type="molecule type" value="Genomic_DNA"/>
</dbReference>
<evidence type="ECO:0000313" key="2">
    <source>
        <dbReference type="Proteomes" id="UP000003959"/>
    </source>
</evidence>
<proteinExistence type="predicted"/>
<dbReference type="AlphaFoldDB" id="F4XK56"/>
<dbReference type="Proteomes" id="UP000003959">
    <property type="component" value="Unassembled WGS sequence"/>
</dbReference>
<organism evidence="1 2">
    <name type="scientific">Moorena producens 3L</name>
    <dbReference type="NCBI Taxonomy" id="489825"/>
    <lineage>
        <taxon>Bacteria</taxon>
        <taxon>Bacillati</taxon>
        <taxon>Cyanobacteriota</taxon>
        <taxon>Cyanophyceae</taxon>
        <taxon>Coleofasciculales</taxon>
        <taxon>Coleofasciculaceae</taxon>
        <taxon>Moorena</taxon>
    </lineage>
</organism>
<name>F4XK56_9CYAN</name>
<gene>
    <name evidence="1" type="ORF">LYNGBM3L_09560</name>
</gene>
<dbReference type="HOGENOM" id="CLU_2826410_0_0_3"/>
<protein>
    <submittedName>
        <fullName evidence="1">Uncharacterized protein</fullName>
    </submittedName>
</protein>
<evidence type="ECO:0000313" key="1">
    <source>
        <dbReference type="EMBL" id="EGJ35015.1"/>
    </source>
</evidence>
<accession>F4XK56</accession>
<reference evidence="2" key="1">
    <citation type="journal article" date="2011" name="Proc. Natl. Acad. Sci. U.S.A.">
        <title>Genomic insights into the physiology and ecology of the marine filamentous cyanobacterium Lyngbya majuscula.</title>
        <authorList>
            <person name="Jones A.C."/>
            <person name="Monroe E.A."/>
            <person name="Podell S."/>
            <person name="Hess W.R."/>
            <person name="Klages S."/>
            <person name="Esquenazi E."/>
            <person name="Niessen S."/>
            <person name="Hoover H."/>
            <person name="Rothmann M."/>
            <person name="Lasken R.S."/>
            <person name="Yates J.R.III."/>
            <person name="Reinhardt R."/>
            <person name="Kube M."/>
            <person name="Burkart M.D."/>
            <person name="Allen E.E."/>
            <person name="Dorrestein P.C."/>
            <person name="Gerwick W.H."/>
            <person name="Gerwick L."/>
        </authorList>
    </citation>
    <scope>NUCLEOTIDE SEQUENCE [LARGE SCALE GENOMIC DNA]</scope>
    <source>
        <strain evidence="2">3L</strain>
    </source>
</reference>
<keyword evidence="2" id="KW-1185">Reference proteome</keyword>
<sequence length="66" mass="7409">MGEIFIKGNYPDMILPATDGSESPVLNQRCPMVYSGLFPLFPLLIVNRDIFERNLISRLVIGKKIG</sequence>